<dbReference type="SMART" id="SM00345">
    <property type="entry name" value="HTH_GNTR"/>
    <property type="match status" value="1"/>
</dbReference>
<dbReference type="InterPro" id="IPR036390">
    <property type="entry name" value="WH_DNA-bd_sf"/>
</dbReference>
<keyword evidence="2" id="KW-0238">DNA-binding</keyword>
<dbReference type="PANTHER" id="PTHR44846">
    <property type="entry name" value="MANNOSYL-D-GLYCERATE TRANSPORT/METABOLISM SYSTEM REPRESSOR MNGR-RELATED"/>
    <property type="match status" value="1"/>
</dbReference>
<dbReference type="InterPro" id="IPR012770">
    <property type="entry name" value="TreR"/>
</dbReference>
<dbReference type="SMART" id="SM00866">
    <property type="entry name" value="UTRA"/>
    <property type="match status" value="1"/>
</dbReference>
<dbReference type="GO" id="GO:0003677">
    <property type="term" value="F:DNA binding"/>
    <property type="evidence" value="ECO:0007669"/>
    <property type="project" value="UniProtKB-UniRule"/>
</dbReference>
<dbReference type="CDD" id="cd07377">
    <property type="entry name" value="WHTH_GntR"/>
    <property type="match status" value="1"/>
</dbReference>
<dbReference type="AlphaFoldDB" id="A0A288QWI8"/>
<evidence type="ECO:0000256" key="1">
    <source>
        <dbReference type="ARBA" id="ARBA00023015"/>
    </source>
</evidence>
<dbReference type="KEGG" id="wso:WSWS_00544"/>
<name>A0A288QWI8_9LACO</name>
<protein>
    <recommendedName>
        <fullName evidence="4">Trehalose operon repressor</fullName>
    </recommendedName>
</protein>
<dbReference type="SUPFAM" id="SSF64288">
    <property type="entry name" value="Chorismate lyase-like"/>
    <property type="match status" value="1"/>
</dbReference>
<dbReference type="Pfam" id="PF07702">
    <property type="entry name" value="UTRA"/>
    <property type="match status" value="1"/>
</dbReference>
<proteinExistence type="predicted"/>
<keyword evidence="3" id="KW-0804">Transcription</keyword>
<keyword evidence="7" id="KW-1185">Reference proteome</keyword>
<feature type="domain" description="HTH gntR-type" evidence="5">
    <location>
        <begin position="1"/>
        <end position="70"/>
    </location>
</feature>
<dbReference type="PROSITE" id="PS50949">
    <property type="entry name" value="HTH_GNTR"/>
    <property type="match status" value="1"/>
</dbReference>
<dbReference type="RefSeq" id="WP_070229827.1">
    <property type="nucleotide sequence ID" value="NZ_BJYO01000002.1"/>
</dbReference>
<dbReference type="InterPro" id="IPR000524">
    <property type="entry name" value="Tscrpt_reg_HTH_GntR"/>
</dbReference>
<dbReference type="NCBIfam" id="TIGR02404">
    <property type="entry name" value="trehalos_R_Bsub"/>
    <property type="match status" value="1"/>
</dbReference>
<gene>
    <name evidence="6" type="ORF">DFP99_0173</name>
</gene>
<reference evidence="6 7" key="1">
    <citation type="submission" date="2018-07" db="EMBL/GenBank/DDBJ databases">
        <title>Genomic Encyclopedia of Type Strains, Phase III (KMG-III): the genomes of soil and plant-associated and newly described type strains.</title>
        <authorList>
            <person name="Whitman W."/>
        </authorList>
    </citation>
    <scope>NUCLEOTIDE SEQUENCE [LARGE SCALE GENOMIC DNA]</scope>
    <source>
        <strain evidence="6 7">CECT 7031</strain>
    </source>
</reference>
<evidence type="ECO:0000313" key="7">
    <source>
        <dbReference type="Proteomes" id="UP000254912"/>
    </source>
</evidence>
<dbReference type="GO" id="GO:0045892">
    <property type="term" value="P:negative regulation of DNA-templated transcription"/>
    <property type="evidence" value="ECO:0007669"/>
    <property type="project" value="TreeGrafter"/>
</dbReference>
<evidence type="ECO:0000313" key="6">
    <source>
        <dbReference type="EMBL" id="RDL11755.1"/>
    </source>
</evidence>
<evidence type="ECO:0000256" key="2">
    <source>
        <dbReference type="ARBA" id="ARBA00023125"/>
    </source>
</evidence>
<dbReference type="Gene3D" id="3.40.1410.10">
    <property type="entry name" value="Chorismate lyase-like"/>
    <property type="match status" value="1"/>
</dbReference>
<dbReference type="PRINTS" id="PR00035">
    <property type="entry name" value="HTHGNTR"/>
</dbReference>
<dbReference type="InterPro" id="IPR028978">
    <property type="entry name" value="Chorismate_lyase_/UTRA_dom_sf"/>
</dbReference>
<dbReference type="Proteomes" id="UP000254912">
    <property type="component" value="Unassembled WGS sequence"/>
</dbReference>
<dbReference type="InterPro" id="IPR036388">
    <property type="entry name" value="WH-like_DNA-bd_sf"/>
</dbReference>
<organism evidence="6 7">
    <name type="scientific">Weissella soli</name>
    <dbReference type="NCBI Taxonomy" id="155866"/>
    <lineage>
        <taxon>Bacteria</taxon>
        <taxon>Bacillati</taxon>
        <taxon>Bacillota</taxon>
        <taxon>Bacilli</taxon>
        <taxon>Lactobacillales</taxon>
        <taxon>Lactobacillaceae</taxon>
        <taxon>Weissella</taxon>
    </lineage>
</organism>
<dbReference type="Pfam" id="PF00392">
    <property type="entry name" value="GntR"/>
    <property type="match status" value="1"/>
</dbReference>
<dbReference type="GeneID" id="94545749"/>
<sequence>MEKYRQIYNDILERLRNGEFDHDNKLLPSDQQLVMKYKTSRETVRKAMKLLADEGYVQRLRGKGTIAIERRQFLFPVAEIKSYQELVDEAHLESKTTVLSISQSAVPEWLGPVNDTLTWRVVRLREVENEPDVIDYDYILCDVVDEIPIHVAQNSLFAYFEQELGLTIDYAIKKVTVEQATIDDQRHLKISAHTPIVVVRSRTYLADSRILSYTESRHRADRFSSVEFARRVH</sequence>
<dbReference type="InterPro" id="IPR050679">
    <property type="entry name" value="Bact_HTH_transcr_reg"/>
</dbReference>
<comment type="caution">
    <text evidence="6">The sequence shown here is derived from an EMBL/GenBank/DDBJ whole genome shotgun (WGS) entry which is preliminary data.</text>
</comment>
<dbReference type="SUPFAM" id="SSF46785">
    <property type="entry name" value="Winged helix' DNA-binding domain"/>
    <property type="match status" value="1"/>
</dbReference>
<evidence type="ECO:0000256" key="3">
    <source>
        <dbReference type="ARBA" id="ARBA00023163"/>
    </source>
</evidence>
<dbReference type="EMBL" id="QRAS01000001">
    <property type="protein sequence ID" value="RDL11755.1"/>
    <property type="molecule type" value="Genomic_DNA"/>
</dbReference>
<evidence type="ECO:0000256" key="4">
    <source>
        <dbReference type="NCBIfam" id="TIGR02404"/>
    </source>
</evidence>
<dbReference type="Gene3D" id="1.10.10.10">
    <property type="entry name" value="Winged helix-like DNA-binding domain superfamily/Winged helix DNA-binding domain"/>
    <property type="match status" value="1"/>
</dbReference>
<accession>A0A288QWI8</accession>
<dbReference type="InterPro" id="IPR011663">
    <property type="entry name" value="UTRA"/>
</dbReference>
<dbReference type="PANTHER" id="PTHR44846:SF12">
    <property type="entry name" value="HTH-TYPE TRANSCRIPTIONAL REGULATOR TRER"/>
    <property type="match status" value="1"/>
</dbReference>
<keyword evidence="1" id="KW-0805">Transcription regulation</keyword>
<dbReference type="GO" id="GO:0003700">
    <property type="term" value="F:DNA-binding transcription factor activity"/>
    <property type="evidence" value="ECO:0007669"/>
    <property type="project" value="UniProtKB-UniRule"/>
</dbReference>
<evidence type="ECO:0000259" key="5">
    <source>
        <dbReference type="PROSITE" id="PS50949"/>
    </source>
</evidence>